<accession>A0A151WQC1</accession>
<protein>
    <submittedName>
        <fullName evidence="2">Uncharacterized protein</fullName>
    </submittedName>
</protein>
<evidence type="ECO:0000313" key="3">
    <source>
        <dbReference type="Proteomes" id="UP000075809"/>
    </source>
</evidence>
<feature type="compositionally biased region" description="Acidic residues" evidence="1">
    <location>
        <begin position="69"/>
        <end position="79"/>
    </location>
</feature>
<name>A0A151WQC1_9HYME</name>
<reference evidence="2 3" key="1">
    <citation type="submission" date="2015-09" db="EMBL/GenBank/DDBJ databases">
        <title>Trachymyrmex zeteki WGS genome.</title>
        <authorList>
            <person name="Nygaard S."/>
            <person name="Hu H."/>
            <person name="Boomsma J."/>
            <person name="Zhang G."/>
        </authorList>
    </citation>
    <scope>NUCLEOTIDE SEQUENCE [LARGE SCALE GENOMIC DNA]</scope>
    <source>
        <strain evidence="2">Tzet28-1</strain>
        <tissue evidence="2">Whole body</tissue>
    </source>
</reference>
<organism evidence="2 3">
    <name type="scientific">Mycetomoellerius zeteki</name>
    <dbReference type="NCBI Taxonomy" id="64791"/>
    <lineage>
        <taxon>Eukaryota</taxon>
        <taxon>Metazoa</taxon>
        <taxon>Ecdysozoa</taxon>
        <taxon>Arthropoda</taxon>
        <taxon>Hexapoda</taxon>
        <taxon>Insecta</taxon>
        <taxon>Pterygota</taxon>
        <taxon>Neoptera</taxon>
        <taxon>Endopterygota</taxon>
        <taxon>Hymenoptera</taxon>
        <taxon>Apocrita</taxon>
        <taxon>Aculeata</taxon>
        <taxon>Formicoidea</taxon>
        <taxon>Formicidae</taxon>
        <taxon>Myrmicinae</taxon>
        <taxon>Mycetomoellerius</taxon>
    </lineage>
</organism>
<keyword evidence="3" id="KW-1185">Reference proteome</keyword>
<dbReference type="Proteomes" id="UP000075809">
    <property type="component" value="Unassembled WGS sequence"/>
</dbReference>
<proteinExistence type="predicted"/>
<feature type="region of interest" description="Disordered" evidence="1">
    <location>
        <begin position="30"/>
        <end position="102"/>
    </location>
</feature>
<gene>
    <name evidence="2" type="ORF">ALC60_10879</name>
</gene>
<sequence>MSLTPAYEQHTEAWKCERATAARLRFASSGARAQFTTPRAAEETRATRRRPGTSKLHTNVCMHRAPATTDDDGDREDDSGALTKPLCIRSNDQTRARRSHRTHRCRLYHPSTRLLANAERARAPHYIAFIAPRFSRHECPTSPTRSREPARGAPETAERLTGAAANVPRIFNSNSSAALGRSIDISELSDGPLFPPDFKRLIPAILSTPCIFLMRAVF</sequence>
<dbReference type="EMBL" id="KQ982843">
    <property type="protein sequence ID" value="KYQ50003.1"/>
    <property type="molecule type" value="Genomic_DNA"/>
</dbReference>
<evidence type="ECO:0000256" key="1">
    <source>
        <dbReference type="SAM" id="MobiDB-lite"/>
    </source>
</evidence>
<evidence type="ECO:0000313" key="2">
    <source>
        <dbReference type="EMBL" id="KYQ50003.1"/>
    </source>
</evidence>
<dbReference type="AlphaFoldDB" id="A0A151WQC1"/>